<dbReference type="GO" id="GO:1904680">
    <property type="term" value="F:peptide transmembrane transporter activity"/>
    <property type="evidence" value="ECO:0007669"/>
    <property type="project" value="TreeGrafter"/>
</dbReference>
<feature type="domain" description="Solute-binding protein family 5" evidence="2">
    <location>
        <begin position="79"/>
        <end position="437"/>
    </location>
</feature>
<dbReference type="PIRSF" id="PIRSF002741">
    <property type="entry name" value="MppA"/>
    <property type="match status" value="1"/>
</dbReference>
<evidence type="ECO:0000259" key="2">
    <source>
        <dbReference type="Pfam" id="PF00496"/>
    </source>
</evidence>
<dbReference type="Proteomes" id="UP000230821">
    <property type="component" value="Unassembled WGS sequence"/>
</dbReference>
<dbReference type="GO" id="GO:0042597">
    <property type="term" value="C:periplasmic space"/>
    <property type="evidence" value="ECO:0007669"/>
    <property type="project" value="UniProtKB-ARBA"/>
</dbReference>
<dbReference type="AlphaFoldDB" id="A0A2G6K7C9"/>
<dbReference type="InterPro" id="IPR030678">
    <property type="entry name" value="Peptide/Ni-bd"/>
</dbReference>
<dbReference type="PANTHER" id="PTHR30290">
    <property type="entry name" value="PERIPLASMIC BINDING COMPONENT OF ABC TRANSPORTER"/>
    <property type="match status" value="1"/>
</dbReference>
<feature type="chain" id="PRO_5013747916" evidence="1">
    <location>
        <begin position="26"/>
        <end position="517"/>
    </location>
</feature>
<sequence>MEKSTQIKKILLVVPVVLMSFAVMSAGVGEAAQADALKTLNMALFWLDSNIEPTESWNGWTLARCGVGENLVQIDEHMKFKPAIATSWEQVDEKTTIFTIREGVTFHNGNPVDAEACKASIERTLEISNREDVKFPVESITADGFTLTIKTKSPYATLINNLADTPFIIVDASAAKTDENFKFKPIATGPFKVIDFNADTGMTLEKHAEHWSGDVGVDVVNVKYIQDASVRTMALQSGEIDLASQLTAKDLTLFEGNDDYVVLKAPNLRIFLLRINMEKPYMQSLEFRQALAYGIEKETYARKIVNGIPAKGPFNDLLPFGYPGDDFYTYNPEKARELLDSAGFTDTDGDGIREANGENIVMKYLSRTNHGPDANNIGIAMQAQYKEIGLGLEVLQVENYADMAATGDFDFLWERWTSAPTADPRYFLDTGFRTGASGNRGHYSNPEFDALLDTLSHAIEKSERDALGIQGSEILMKDVAALFLYYQEGNLVTSSRVEGVHKFISEVYYIDERVTIK</sequence>
<reference evidence="3 4" key="1">
    <citation type="submission" date="2017-10" db="EMBL/GenBank/DDBJ databases">
        <title>Novel microbial diversity and functional potential in the marine mammal oral microbiome.</title>
        <authorList>
            <person name="Dudek N.K."/>
            <person name="Sun C.L."/>
            <person name="Burstein D."/>
            <person name="Kantor R.S."/>
            <person name="Aliaga Goltsman D.S."/>
            <person name="Bik E.M."/>
            <person name="Thomas B.C."/>
            <person name="Banfield J.F."/>
            <person name="Relman D.A."/>
        </authorList>
    </citation>
    <scope>NUCLEOTIDE SEQUENCE [LARGE SCALE GENOMIC DNA]</scope>
    <source>
        <strain evidence="3">DOLJORAL78_47_16</strain>
    </source>
</reference>
<dbReference type="Gene3D" id="3.40.190.10">
    <property type="entry name" value="Periplasmic binding protein-like II"/>
    <property type="match status" value="1"/>
</dbReference>
<name>A0A2G6K7C9_9BACT</name>
<dbReference type="InterPro" id="IPR039424">
    <property type="entry name" value="SBP_5"/>
</dbReference>
<proteinExistence type="predicted"/>
<dbReference type="GO" id="GO:0015833">
    <property type="term" value="P:peptide transport"/>
    <property type="evidence" value="ECO:0007669"/>
    <property type="project" value="TreeGrafter"/>
</dbReference>
<keyword evidence="1" id="KW-0732">Signal</keyword>
<dbReference type="GO" id="GO:0043190">
    <property type="term" value="C:ATP-binding cassette (ABC) transporter complex"/>
    <property type="evidence" value="ECO:0007669"/>
    <property type="project" value="InterPro"/>
</dbReference>
<protein>
    <submittedName>
        <fullName evidence="3">ABC transporter substrate-binding protein</fullName>
    </submittedName>
</protein>
<dbReference type="EMBL" id="PDSK01000137">
    <property type="protein sequence ID" value="PIE31596.1"/>
    <property type="molecule type" value="Genomic_DNA"/>
</dbReference>
<comment type="caution">
    <text evidence="3">The sequence shown here is derived from an EMBL/GenBank/DDBJ whole genome shotgun (WGS) entry which is preliminary data.</text>
</comment>
<dbReference type="Gene3D" id="3.10.105.10">
    <property type="entry name" value="Dipeptide-binding Protein, Domain 3"/>
    <property type="match status" value="1"/>
</dbReference>
<gene>
    <name evidence="3" type="ORF">CSA56_17830</name>
</gene>
<evidence type="ECO:0000256" key="1">
    <source>
        <dbReference type="SAM" id="SignalP"/>
    </source>
</evidence>
<dbReference type="SUPFAM" id="SSF53850">
    <property type="entry name" value="Periplasmic binding protein-like II"/>
    <property type="match status" value="1"/>
</dbReference>
<evidence type="ECO:0000313" key="4">
    <source>
        <dbReference type="Proteomes" id="UP000230821"/>
    </source>
</evidence>
<dbReference type="Pfam" id="PF00496">
    <property type="entry name" value="SBP_bac_5"/>
    <property type="match status" value="1"/>
</dbReference>
<dbReference type="InterPro" id="IPR000914">
    <property type="entry name" value="SBP_5_dom"/>
</dbReference>
<feature type="signal peptide" evidence="1">
    <location>
        <begin position="1"/>
        <end position="25"/>
    </location>
</feature>
<organism evidence="3 4">
    <name type="scientific">candidate division KSB3 bacterium</name>
    <dbReference type="NCBI Taxonomy" id="2044937"/>
    <lineage>
        <taxon>Bacteria</taxon>
        <taxon>candidate division KSB3</taxon>
    </lineage>
</organism>
<accession>A0A2G6K7C9</accession>
<dbReference type="PANTHER" id="PTHR30290:SF81">
    <property type="entry name" value="OLIGOPEPTIDE-BINDING PROTEIN OPPA"/>
    <property type="match status" value="1"/>
</dbReference>
<evidence type="ECO:0000313" key="3">
    <source>
        <dbReference type="EMBL" id="PIE31596.1"/>
    </source>
</evidence>